<organism evidence="2">
    <name type="scientific">Lamprotornis superbus</name>
    <dbReference type="NCBI Taxonomy" id="245042"/>
    <lineage>
        <taxon>Eukaryota</taxon>
        <taxon>Metazoa</taxon>
        <taxon>Chordata</taxon>
        <taxon>Craniata</taxon>
        <taxon>Vertebrata</taxon>
        <taxon>Euteleostomi</taxon>
        <taxon>Archelosauria</taxon>
        <taxon>Archosauria</taxon>
        <taxon>Dinosauria</taxon>
        <taxon>Saurischia</taxon>
        <taxon>Theropoda</taxon>
        <taxon>Coelurosauria</taxon>
        <taxon>Aves</taxon>
        <taxon>Neognathae</taxon>
        <taxon>Neoaves</taxon>
        <taxon>Telluraves</taxon>
        <taxon>Australaves</taxon>
        <taxon>Passeriformes</taxon>
        <taxon>Sturnidae</taxon>
        <taxon>Lamprotornis</taxon>
    </lineage>
</organism>
<sequence>MVVQEFFVLLGTTVVLCCLIKYYTFCSGVGMSDEEKENSISLAAGNAERTENAESGKLIKLNSLDKYLCLHFCFLGFICMDLQFLPLPCSAIYVLFIYNFVHFHHQREAEFSKEEINTAASFKK</sequence>
<accession>A0A835TWG1</accession>
<keyword evidence="4" id="KW-1185">Reference proteome</keyword>
<keyword evidence="1" id="KW-0472">Membrane</keyword>
<comment type="caution">
    <text evidence="2">The sequence shown here is derived from an EMBL/GenBank/DDBJ whole genome shotgun (WGS) entry which is preliminary data.</text>
</comment>
<keyword evidence="1" id="KW-0812">Transmembrane</keyword>
<reference evidence="3 4" key="2">
    <citation type="journal article" date="2021" name="J. Hered.">
        <title>Feather Gene Expression Elucidates the Developmental Basis of Plumage Iridescence in African Starlings.</title>
        <authorList>
            <person name="Rubenstein D.R."/>
            <person name="Corvelo A."/>
            <person name="MacManes M.D."/>
            <person name="Maia R."/>
            <person name="Narzisi G."/>
            <person name="Rousaki A."/>
            <person name="Vandenabeele P."/>
            <person name="Shawkey M.D."/>
            <person name="Solomon J."/>
        </authorList>
    </citation>
    <scope>NUCLEOTIDE SEQUENCE [LARGE SCALE GENOMIC DNA]</scope>
    <source>
        <strain evidence="3">SS15</strain>
    </source>
</reference>
<dbReference type="EMBL" id="JADDUC010000098">
    <property type="protein sequence ID" value="KAG0118879.1"/>
    <property type="molecule type" value="Genomic_DNA"/>
</dbReference>
<protein>
    <submittedName>
        <fullName evidence="2">Uncharacterized protein</fullName>
    </submittedName>
</protein>
<dbReference type="AlphaFoldDB" id="A0A835TWG1"/>
<name>A0A835TWG1_9PASS</name>
<evidence type="ECO:0000313" key="3">
    <source>
        <dbReference type="EMBL" id="KAI1241618.1"/>
    </source>
</evidence>
<feature type="transmembrane region" description="Helical" evidence="1">
    <location>
        <begin position="6"/>
        <end position="24"/>
    </location>
</feature>
<reference evidence="3" key="3">
    <citation type="submission" date="2022-01" db="EMBL/GenBank/DDBJ databases">
        <authorList>
            <person name="Rubenstein D.R."/>
        </authorList>
    </citation>
    <scope>NUCLEOTIDE SEQUENCE</scope>
    <source>
        <strain evidence="3">SS15</strain>
        <tissue evidence="3">Liver</tissue>
    </source>
</reference>
<reference evidence="2" key="1">
    <citation type="submission" date="2020-10" db="EMBL/GenBank/DDBJ databases">
        <title>Feather gene expression reveals the developmental basis of iridescence in African starlings.</title>
        <authorList>
            <person name="Rubenstein D.R."/>
        </authorList>
    </citation>
    <scope>NUCLEOTIDE SEQUENCE</scope>
    <source>
        <strain evidence="2">SS15</strain>
        <tissue evidence="2">Liver</tissue>
    </source>
</reference>
<evidence type="ECO:0000313" key="2">
    <source>
        <dbReference type="EMBL" id="KAG0118879.1"/>
    </source>
</evidence>
<gene>
    <name evidence="3" type="ORF">IHE44_0005100</name>
    <name evidence="2" type="ORF">IHE44_015141</name>
</gene>
<keyword evidence="1" id="KW-1133">Transmembrane helix</keyword>
<evidence type="ECO:0000313" key="4">
    <source>
        <dbReference type="Proteomes" id="UP000618051"/>
    </source>
</evidence>
<dbReference type="EMBL" id="JADDUC020000002">
    <property type="protein sequence ID" value="KAI1241618.1"/>
    <property type="molecule type" value="Genomic_DNA"/>
</dbReference>
<dbReference type="Proteomes" id="UP000618051">
    <property type="component" value="Unassembled WGS sequence"/>
</dbReference>
<feature type="transmembrane region" description="Helical" evidence="1">
    <location>
        <begin position="67"/>
        <end position="98"/>
    </location>
</feature>
<proteinExistence type="predicted"/>
<evidence type="ECO:0000256" key="1">
    <source>
        <dbReference type="SAM" id="Phobius"/>
    </source>
</evidence>